<dbReference type="GO" id="GO:0006508">
    <property type="term" value="P:proteolysis"/>
    <property type="evidence" value="ECO:0007669"/>
    <property type="project" value="InterPro"/>
</dbReference>
<evidence type="ECO:0000259" key="4">
    <source>
        <dbReference type="PROSITE" id="PS51767"/>
    </source>
</evidence>
<sequence length="579" mass="61822">MPTMSTLSKSTATYGKYLLALFFITYFIVFQASARKISIPGSPRAWTSRIQLRQAVQVQHVTLQVYYDYISLGELDGNTYTEVDFGADNQPLRLGISTDTVTFVPQHPDSTNSFCANKINTYGCKIAGITGYYSPATNISTSETFVYSYGDNSNSTAHGYWAEDTVTTGGVSVDLSFGVAQTWNIVPQLGLGIWPALGTKKPSYLDALEQQGKIGGQYVSYFNITGNGTVVLGGTDLNKFTGKFKVWTQYDRSGIIETPKINIIASTNTSDAGPSDLLTGLVTPTTPFIFIPQDLLDKLLTMFPAKLNNQYGGYTLACDYKIDPTWFLEFDLSGVIIKVPFEDLLSSVAVQGDVSCFMKFLPISMFTQHGANFSYVLGGPFMRAAYTIFNPDKNMTALAVANKEISSENIVELGGSFGTPVADLVGTASTGSPSSSNTNPPTSTGGKSSNTGAIVGGVVGGVLGLLAIATGSFFFLRHCRQKLAEPAPPPATSLPPMSDNSHRAIELTGAGVTSVLAELHSPSTAYKKDGKGLDYYGQPTAISEPTSPNDQPITFSELSGPHSQPPPSNYAGPVVELPG</sequence>
<dbReference type="Gene3D" id="2.40.70.10">
    <property type="entry name" value="Acid Proteases"/>
    <property type="match status" value="2"/>
</dbReference>
<feature type="compositionally biased region" description="Polar residues" evidence="2">
    <location>
        <begin position="540"/>
        <end position="557"/>
    </location>
</feature>
<dbReference type="PROSITE" id="PS51767">
    <property type="entry name" value="PEPTIDASE_A1"/>
    <property type="match status" value="1"/>
</dbReference>
<feature type="domain" description="Peptidase A1" evidence="4">
    <location>
        <begin position="66"/>
        <end position="399"/>
    </location>
</feature>
<comment type="caution">
    <text evidence="5">The sequence shown here is derived from an EMBL/GenBank/DDBJ whole genome shotgun (WGS) entry which is preliminary data.</text>
</comment>
<dbReference type="Pfam" id="PF00026">
    <property type="entry name" value="Asp"/>
    <property type="match status" value="1"/>
</dbReference>
<keyword evidence="3" id="KW-1133">Transmembrane helix</keyword>
<evidence type="ECO:0000313" key="5">
    <source>
        <dbReference type="EMBL" id="KAK6537105.1"/>
    </source>
</evidence>
<name>A0AAV9X647_9PEZI</name>
<comment type="similarity">
    <text evidence="1">Belongs to the peptidase A1 family.</text>
</comment>
<dbReference type="SUPFAM" id="SSF50630">
    <property type="entry name" value="Acid proteases"/>
    <property type="match status" value="1"/>
</dbReference>
<feature type="transmembrane region" description="Helical" evidence="3">
    <location>
        <begin position="453"/>
        <end position="476"/>
    </location>
</feature>
<dbReference type="GO" id="GO:0004190">
    <property type="term" value="F:aspartic-type endopeptidase activity"/>
    <property type="evidence" value="ECO:0007669"/>
    <property type="project" value="InterPro"/>
</dbReference>
<dbReference type="Proteomes" id="UP001365542">
    <property type="component" value="Unassembled WGS sequence"/>
</dbReference>
<gene>
    <name evidence="5" type="ORF">TWF694_011305</name>
</gene>
<protein>
    <recommendedName>
        <fullName evidence="4">Peptidase A1 domain-containing protein</fullName>
    </recommendedName>
</protein>
<accession>A0AAV9X647</accession>
<evidence type="ECO:0000256" key="3">
    <source>
        <dbReference type="SAM" id="Phobius"/>
    </source>
</evidence>
<feature type="region of interest" description="Disordered" evidence="2">
    <location>
        <begin position="527"/>
        <end position="579"/>
    </location>
</feature>
<dbReference type="InterPro" id="IPR001461">
    <property type="entry name" value="Aspartic_peptidase_A1"/>
</dbReference>
<dbReference type="InterPro" id="IPR021109">
    <property type="entry name" value="Peptidase_aspartic_dom_sf"/>
</dbReference>
<evidence type="ECO:0000256" key="2">
    <source>
        <dbReference type="SAM" id="MobiDB-lite"/>
    </source>
</evidence>
<keyword evidence="3" id="KW-0812">Transmembrane</keyword>
<keyword evidence="6" id="KW-1185">Reference proteome</keyword>
<evidence type="ECO:0000313" key="6">
    <source>
        <dbReference type="Proteomes" id="UP001365542"/>
    </source>
</evidence>
<dbReference type="PANTHER" id="PTHR47966">
    <property type="entry name" value="BETA-SITE APP-CLEAVING ENZYME, ISOFORM A-RELATED"/>
    <property type="match status" value="1"/>
</dbReference>
<keyword evidence="3" id="KW-0472">Membrane</keyword>
<reference evidence="5 6" key="1">
    <citation type="submission" date="2019-10" db="EMBL/GenBank/DDBJ databases">
        <authorList>
            <person name="Palmer J.M."/>
        </authorList>
    </citation>
    <scope>NUCLEOTIDE SEQUENCE [LARGE SCALE GENOMIC DNA]</scope>
    <source>
        <strain evidence="5 6">TWF694</strain>
    </source>
</reference>
<organism evidence="5 6">
    <name type="scientific">Orbilia ellipsospora</name>
    <dbReference type="NCBI Taxonomy" id="2528407"/>
    <lineage>
        <taxon>Eukaryota</taxon>
        <taxon>Fungi</taxon>
        <taxon>Dikarya</taxon>
        <taxon>Ascomycota</taxon>
        <taxon>Pezizomycotina</taxon>
        <taxon>Orbiliomycetes</taxon>
        <taxon>Orbiliales</taxon>
        <taxon>Orbiliaceae</taxon>
        <taxon>Orbilia</taxon>
    </lineage>
</organism>
<proteinExistence type="inferred from homology"/>
<dbReference type="InterPro" id="IPR033121">
    <property type="entry name" value="PEPTIDASE_A1"/>
</dbReference>
<feature type="region of interest" description="Disordered" evidence="2">
    <location>
        <begin position="428"/>
        <end position="450"/>
    </location>
</feature>
<evidence type="ECO:0000256" key="1">
    <source>
        <dbReference type="ARBA" id="ARBA00007447"/>
    </source>
</evidence>
<feature type="compositionally biased region" description="Low complexity" evidence="2">
    <location>
        <begin position="429"/>
        <end position="446"/>
    </location>
</feature>
<dbReference type="AlphaFoldDB" id="A0AAV9X647"/>
<dbReference type="PANTHER" id="PTHR47966:SF51">
    <property type="entry name" value="BETA-SITE APP-CLEAVING ENZYME, ISOFORM A-RELATED"/>
    <property type="match status" value="1"/>
</dbReference>
<dbReference type="EMBL" id="JAVHJO010000009">
    <property type="protein sequence ID" value="KAK6537105.1"/>
    <property type="molecule type" value="Genomic_DNA"/>
</dbReference>